<proteinExistence type="predicted"/>
<gene>
    <name evidence="1" type="ORF">BCR36DRAFT_412011</name>
</gene>
<reference evidence="1 2" key="2">
    <citation type="submission" date="2016-08" db="EMBL/GenBank/DDBJ databases">
        <title>Pervasive Adenine N6-methylation of Active Genes in Fungi.</title>
        <authorList>
            <consortium name="DOE Joint Genome Institute"/>
            <person name="Mondo S.J."/>
            <person name="Dannebaum R.O."/>
            <person name="Kuo R.C."/>
            <person name="Labutti K."/>
            <person name="Haridas S."/>
            <person name="Kuo A."/>
            <person name="Salamov A."/>
            <person name="Ahrendt S.R."/>
            <person name="Lipzen A."/>
            <person name="Sullivan W."/>
            <person name="Andreopoulos W.B."/>
            <person name="Clum A."/>
            <person name="Lindquist E."/>
            <person name="Daum C."/>
            <person name="Ramamoorthy G.K."/>
            <person name="Gryganskyi A."/>
            <person name="Culley D."/>
            <person name="Magnuson J.K."/>
            <person name="James T.Y."/>
            <person name="O'Malley M.A."/>
            <person name="Stajich J.E."/>
            <person name="Spatafora J.W."/>
            <person name="Visel A."/>
            <person name="Grigoriev I.V."/>
        </authorList>
    </citation>
    <scope>NUCLEOTIDE SEQUENCE [LARGE SCALE GENOMIC DNA]</scope>
    <source>
        <strain evidence="2">finn</strain>
    </source>
</reference>
<reference evidence="1 2" key="1">
    <citation type="submission" date="2016-08" db="EMBL/GenBank/DDBJ databases">
        <title>Genomes of anaerobic fungi encode conserved fungal cellulosomes for biomass hydrolysis.</title>
        <authorList>
            <consortium name="DOE Joint Genome Institute"/>
            <person name="Haitjema C.H."/>
            <person name="Gilmore S.P."/>
            <person name="Henske J.K."/>
            <person name="Solomon K.V."/>
            <person name="De Groot R."/>
            <person name="Kuo A."/>
            <person name="Mondo S.J."/>
            <person name="Salamov A.A."/>
            <person name="Labutti K."/>
            <person name="Zhao Z."/>
            <person name="Chiniquy J."/>
            <person name="Barry K."/>
            <person name="Brewer H.M."/>
            <person name="Purvine S.O."/>
            <person name="Wright A.T."/>
            <person name="Boxma B."/>
            <person name="Van Alen T."/>
            <person name="Hackstein J.H."/>
            <person name="Baker S.E."/>
            <person name="Grigoriev I.V."/>
            <person name="O'Malley M.A."/>
        </authorList>
    </citation>
    <scope>NUCLEOTIDE SEQUENCE [LARGE SCALE GENOMIC DNA]</scope>
    <source>
        <strain evidence="2">finn</strain>
    </source>
</reference>
<evidence type="ECO:0000313" key="1">
    <source>
        <dbReference type="EMBL" id="ORX51028.1"/>
    </source>
</evidence>
<keyword evidence="2" id="KW-1185">Reference proteome</keyword>
<dbReference type="AlphaFoldDB" id="A0A1Y1VAB0"/>
<protein>
    <submittedName>
        <fullName evidence="1">Uncharacterized protein</fullName>
    </submittedName>
</protein>
<name>A0A1Y1VAB0_9FUNG</name>
<evidence type="ECO:0000313" key="2">
    <source>
        <dbReference type="Proteomes" id="UP000193719"/>
    </source>
</evidence>
<comment type="caution">
    <text evidence="1">The sequence shown here is derived from an EMBL/GenBank/DDBJ whole genome shotgun (WGS) entry which is preliminary data.</text>
</comment>
<organism evidence="1 2">
    <name type="scientific">Piromyces finnis</name>
    <dbReference type="NCBI Taxonomy" id="1754191"/>
    <lineage>
        <taxon>Eukaryota</taxon>
        <taxon>Fungi</taxon>
        <taxon>Fungi incertae sedis</taxon>
        <taxon>Chytridiomycota</taxon>
        <taxon>Chytridiomycota incertae sedis</taxon>
        <taxon>Neocallimastigomycetes</taxon>
        <taxon>Neocallimastigales</taxon>
        <taxon>Neocallimastigaceae</taxon>
        <taxon>Piromyces</taxon>
    </lineage>
</organism>
<dbReference type="Proteomes" id="UP000193719">
    <property type="component" value="Unassembled WGS sequence"/>
</dbReference>
<sequence>MDEAKSGLNNNADIEKSIKKEIMSVLESKQTKFKKQNNSDEIGKILVKVINKHSNKEKISDDEKTTLYNYLQTQNEILDNDDIDRVLILIDNNDSLDNDIKNKIHKVINNRKLNYEAIHDNKFYNRESHFPFSDKLNNNGYVKVDNIDLLVKCEFVLRNRDEEIHVPQVNKIEFGNSGKLNDIEGYRFTNSENNRRGIAKNLAQNDLTVSGKLNILNPGKNLNLNTHLEELANTIENEKLVDIPLSNPNHWLLNHLQNNLGKLYVDTHNLLNKLNNAKVDLDKLNSIYFIKLK</sequence>
<accession>A0A1Y1VAB0</accession>
<dbReference type="EMBL" id="MCFH01000019">
    <property type="protein sequence ID" value="ORX51028.1"/>
    <property type="molecule type" value="Genomic_DNA"/>
</dbReference>